<keyword evidence="4 21" id="KW-0723">Serine/threonine-protein kinase</keyword>
<dbReference type="GO" id="GO:0005524">
    <property type="term" value="F:ATP binding"/>
    <property type="evidence" value="ECO:0007669"/>
    <property type="project" value="UniProtKB-UniRule"/>
</dbReference>
<dbReference type="EC" id="2.7.11.1" evidence="2"/>
<keyword evidence="11 20" id="KW-0547">Nucleotide-binding</keyword>
<evidence type="ECO:0000256" key="16">
    <source>
        <dbReference type="ARBA" id="ARBA00023170"/>
    </source>
</evidence>
<dbReference type="PIRSF" id="PIRSF000654">
    <property type="entry name" value="Integrin-linked_kinase"/>
    <property type="match status" value="1"/>
</dbReference>
<dbReference type="PROSITE" id="PS00108">
    <property type="entry name" value="PROTEIN_KINASE_ST"/>
    <property type="match status" value="1"/>
</dbReference>
<evidence type="ECO:0000256" key="8">
    <source>
        <dbReference type="ARBA" id="ARBA00022692"/>
    </source>
</evidence>
<keyword evidence="14 22" id="KW-1133">Transmembrane helix</keyword>
<keyword evidence="10" id="KW-0677">Repeat</keyword>
<evidence type="ECO:0000256" key="13">
    <source>
        <dbReference type="ARBA" id="ARBA00022840"/>
    </source>
</evidence>
<comment type="caution">
    <text evidence="24">The sequence shown here is derived from an EMBL/GenBank/DDBJ whole genome shotgun (WGS) entry which is preliminary data.</text>
</comment>
<dbReference type="SMART" id="SM00220">
    <property type="entry name" value="S_TKc"/>
    <property type="match status" value="1"/>
</dbReference>
<dbReference type="PROSITE" id="PS00107">
    <property type="entry name" value="PROTEIN_KINASE_ATP"/>
    <property type="match status" value="1"/>
</dbReference>
<dbReference type="CDD" id="cd14066">
    <property type="entry name" value="STKc_IRAK"/>
    <property type="match status" value="1"/>
</dbReference>
<feature type="binding site" evidence="20">
    <location>
        <position position="110"/>
    </location>
    <ligand>
        <name>ATP</name>
        <dbReference type="ChEBI" id="CHEBI:30616"/>
    </ligand>
</feature>
<evidence type="ECO:0000256" key="17">
    <source>
        <dbReference type="ARBA" id="ARBA00023180"/>
    </source>
</evidence>
<name>A0AA88A3F3_FICCA</name>
<keyword evidence="3" id="KW-1003">Cell membrane</keyword>
<keyword evidence="17" id="KW-0325">Glycoprotein</keyword>
<dbReference type="PROSITE" id="PS50011">
    <property type="entry name" value="PROTEIN_KINASE_DOM"/>
    <property type="match status" value="1"/>
</dbReference>
<evidence type="ECO:0000256" key="5">
    <source>
        <dbReference type="ARBA" id="ARBA00022553"/>
    </source>
</evidence>
<evidence type="ECO:0000256" key="1">
    <source>
        <dbReference type="ARBA" id="ARBA00004162"/>
    </source>
</evidence>
<feature type="domain" description="Protein kinase" evidence="23">
    <location>
        <begin position="81"/>
        <end position="368"/>
    </location>
</feature>
<keyword evidence="13 20" id="KW-0067">ATP-binding</keyword>
<dbReference type="Gene3D" id="3.30.200.20">
    <property type="entry name" value="Phosphorylase Kinase, domain 1"/>
    <property type="match status" value="1"/>
</dbReference>
<keyword evidence="6" id="KW-0433">Leucine-rich repeat</keyword>
<proteinExistence type="inferred from homology"/>
<organism evidence="24 25">
    <name type="scientific">Ficus carica</name>
    <name type="common">Common fig</name>
    <dbReference type="NCBI Taxonomy" id="3494"/>
    <lineage>
        <taxon>Eukaryota</taxon>
        <taxon>Viridiplantae</taxon>
        <taxon>Streptophyta</taxon>
        <taxon>Embryophyta</taxon>
        <taxon>Tracheophyta</taxon>
        <taxon>Spermatophyta</taxon>
        <taxon>Magnoliopsida</taxon>
        <taxon>eudicotyledons</taxon>
        <taxon>Gunneridae</taxon>
        <taxon>Pentapetalae</taxon>
        <taxon>rosids</taxon>
        <taxon>fabids</taxon>
        <taxon>Rosales</taxon>
        <taxon>Moraceae</taxon>
        <taxon>Ficeae</taxon>
        <taxon>Ficus</taxon>
    </lineage>
</organism>
<dbReference type="SUPFAM" id="SSF56112">
    <property type="entry name" value="Protein kinase-like (PK-like)"/>
    <property type="match status" value="1"/>
</dbReference>
<feature type="transmembrane region" description="Helical" evidence="22">
    <location>
        <begin position="20"/>
        <end position="45"/>
    </location>
</feature>
<dbReference type="PANTHER" id="PTHR48055">
    <property type="entry name" value="LEUCINE-RICH REPEAT RECEPTOR PROTEIN KINASE EMS1"/>
    <property type="match status" value="1"/>
</dbReference>
<evidence type="ECO:0000256" key="18">
    <source>
        <dbReference type="ARBA" id="ARBA00047899"/>
    </source>
</evidence>
<dbReference type="GO" id="GO:0004674">
    <property type="term" value="F:protein serine/threonine kinase activity"/>
    <property type="evidence" value="ECO:0007669"/>
    <property type="project" value="UniProtKB-KW"/>
</dbReference>
<evidence type="ECO:0000259" key="23">
    <source>
        <dbReference type="PROSITE" id="PS50011"/>
    </source>
</evidence>
<evidence type="ECO:0000256" key="14">
    <source>
        <dbReference type="ARBA" id="ARBA00022989"/>
    </source>
</evidence>
<gene>
    <name evidence="24" type="ORF">TIFTF001_013035</name>
</gene>
<keyword evidence="7" id="KW-0808">Transferase</keyword>
<evidence type="ECO:0000256" key="20">
    <source>
        <dbReference type="PROSITE-ProRule" id="PRU10141"/>
    </source>
</evidence>
<evidence type="ECO:0000256" key="12">
    <source>
        <dbReference type="ARBA" id="ARBA00022777"/>
    </source>
</evidence>
<accession>A0AA88A3F3</accession>
<keyword evidence="12" id="KW-0418">Kinase</keyword>
<evidence type="ECO:0000313" key="25">
    <source>
        <dbReference type="Proteomes" id="UP001187192"/>
    </source>
</evidence>
<dbReference type="PANTHER" id="PTHR48055:SF51">
    <property type="entry name" value="PROTEIN KINASE DOMAIN-CONTAINING PROTEIN"/>
    <property type="match status" value="1"/>
</dbReference>
<keyword evidence="9" id="KW-0732">Signal</keyword>
<keyword evidence="16" id="KW-0675">Receptor</keyword>
<evidence type="ECO:0000256" key="6">
    <source>
        <dbReference type="ARBA" id="ARBA00022614"/>
    </source>
</evidence>
<dbReference type="InterPro" id="IPR011009">
    <property type="entry name" value="Kinase-like_dom_sf"/>
</dbReference>
<evidence type="ECO:0000256" key="22">
    <source>
        <dbReference type="SAM" id="Phobius"/>
    </source>
</evidence>
<dbReference type="InterPro" id="IPR008271">
    <property type="entry name" value="Ser/Thr_kinase_AS"/>
</dbReference>
<dbReference type="Proteomes" id="UP001187192">
    <property type="component" value="Unassembled WGS sequence"/>
</dbReference>
<evidence type="ECO:0000256" key="19">
    <source>
        <dbReference type="ARBA" id="ARBA00048679"/>
    </source>
</evidence>
<dbReference type="FunFam" id="1.10.510.10:FF:000358">
    <property type="entry name" value="Putative leucine-rich repeat receptor-like serine/threonine-protein kinase"/>
    <property type="match status" value="1"/>
</dbReference>
<evidence type="ECO:0000256" key="7">
    <source>
        <dbReference type="ARBA" id="ARBA00022679"/>
    </source>
</evidence>
<evidence type="ECO:0000256" key="10">
    <source>
        <dbReference type="ARBA" id="ARBA00022737"/>
    </source>
</evidence>
<comment type="similarity">
    <text evidence="21">Belongs to the protein kinase superfamily.</text>
</comment>
<reference evidence="24" key="1">
    <citation type="submission" date="2023-07" db="EMBL/GenBank/DDBJ databases">
        <title>draft genome sequence of fig (Ficus carica).</title>
        <authorList>
            <person name="Takahashi T."/>
            <person name="Nishimura K."/>
        </authorList>
    </citation>
    <scope>NUCLEOTIDE SEQUENCE</scope>
</reference>
<evidence type="ECO:0000256" key="2">
    <source>
        <dbReference type="ARBA" id="ARBA00012513"/>
    </source>
</evidence>
<keyword evidence="8 22" id="KW-0812">Transmembrane</keyword>
<comment type="subcellular location">
    <subcellularLocation>
        <location evidence="1">Cell membrane</location>
        <topology evidence="1">Single-pass membrane protein</topology>
    </subcellularLocation>
</comment>
<sequence>MGLPSCEIQHQKHKKNNKILLHVILAVLLSCFVFLSVAFVVWYFFLKEKYKKQVVMQTTLPTIPGSRIYTERELEVATDEFNEANLLGRGSFGSVYKATMDDGSTTVAVKVLHEESGRSYKSLKREFKILSQIRHRNLVGLLGSAWNPQFKALVLDFIPNGNLEQHLYPGGSEEEETSELTMKERLSIAIDAANGLQYLQEGCPTQVVHCDLKPQNVLLDDDMVAHIADFGIGKLLLDTTNEQTSTTAFLRGSVGYIPPEYGQGAEVTAKGDMYSFGVVLLEMITRKRPTNGMFSDGLDMRKWVFSCHPNKILEVVDETLKRQARLGGSVGNVERLEKCCNQLVCVALKCTADNPQERPLMSSVVPMLLNIWKDMGF</sequence>
<evidence type="ECO:0000256" key="21">
    <source>
        <dbReference type="RuleBase" id="RU000304"/>
    </source>
</evidence>
<comment type="catalytic activity">
    <reaction evidence="18">
        <text>L-threonyl-[protein] + ATP = O-phospho-L-threonyl-[protein] + ADP + H(+)</text>
        <dbReference type="Rhea" id="RHEA:46608"/>
        <dbReference type="Rhea" id="RHEA-COMP:11060"/>
        <dbReference type="Rhea" id="RHEA-COMP:11605"/>
        <dbReference type="ChEBI" id="CHEBI:15378"/>
        <dbReference type="ChEBI" id="CHEBI:30013"/>
        <dbReference type="ChEBI" id="CHEBI:30616"/>
        <dbReference type="ChEBI" id="CHEBI:61977"/>
        <dbReference type="ChEBI" id="CHEBI:456216"/>
        <dbReference type="EC" id="2.7.11.1"/>
    </reaction>
</comment>
<comment type="catalytic activity">
    <reaction evidence="19">
        <text>L-seryl-[protein] + ATP = O-phospho-L-seryl-[protein] + ADP + H(+)</text>
        <dbReference type="Rhea" id="RHEA:17989"/>
        <dbReference type="Rhea" id="RHEA-COMP:9863"/>
        <dbReference type="Rhea" id="RHEA-COMP:11604"/>
        <dbReference type="ChEBI" id="CHEBI:15378"/>
        <dbReference type="ChEBI" id="CHEBI:29999"/>
        <dbReference type="ChEBI" id="CHEBI:30616"/>
        <dbReference type="ChEBI" id="CHEBI:83421"/>
        <dbReference type="ChEBI" id="CHEBI:456216"/>
        <dbReference type="EC" id="2.7.11.1"/>
    </reaction>
</comment>
<evidence type="ECO:0000256" key="11">
    <source>
        <dbReference type="ARBA" id="ARBA00022741"/>
    </source>
</evidence>
<keyword evidence="25" id="KW-1185">Reference proteome</keyword>
<dbReference type="Pfam" id="PF07714">
    <property type="entry name" value="PK_Tyr_Ser-Thr"/>
    <property type="match status" value="1"/>
</dbReference>
<evidence type="ECO:0000256" key="9">
    <source>
        <dbReference type="ARBA" id="ARBA00022729"/>
    </source>
</evidence>
<dbReference type="EMBL" id="BTGU01000017">
    <property type="protein sequence ID" value="GMN43837.1"/>
    <property type="molecule type" value="Genomic_DNA"/>
</dbReference>
<keyword evidence="5" id="KW-0597">Phosphoprotein</keyword>
<evidence type="ECO:0000256" key="15">
    <source>
        <dbReference type="ARBA" id="ARBA00023136"/>
    </source>
</evidence>
<evidence type="ECO:0000256" key="4">
    <source>
        <dbReference type="ARBA" id="ARBA00022527"/>
    </source>
</evidence>
<dbReference type="InterPro" id="IPR000719">
    <property type="entry name" value="Prot_kinase_dom"/>
</dbReference>
<dbReference type="AlphaFoldDB" id="A0AA88A3F3"/>
<dbReference type="InterPro" id="IPR001245">
    <property type="entry name" value="Ser-Thr/Tyr_kinase_cat_dom"/>
</dbReference>
<evidence type="ECO:0000313" key="24">
    <source>
        <dbReference type="EMBL" id="GMN43837.1"/>
    </source>
</evidence>
<dbReference type="Gene3D" id="1.10.510.10">
    <property type="entry name" value="Transferase(Phosphotransferase) domain 1"/>
    <property type="match status" value="1"/>
</dbReference>
<dbReference type="InterPro" id="IPR051564">
    <property type="entry name" value="LRR_receptor-like_kinase"/>
</dbReference>
<keyword evidence="15 22" id="KW-0472">Membrane</keyword>
<evidence type="ECO:0000256" key="3">
    <source>
        <dbReference type="ARBA" id="ARBA00022475"/>
    </source>
</evidence>
<protein>
    <recommendedName>
        <fullName evidence="2">non-specific serine/threonine protein kinase</fullName>
        <ecNumber evidence="2">2.7.11.1</ecNumber>
    </recommendedName>
</protein>
<dbReference type="InterPro" id="IPR017441">
    <property type="entry name" value="Protein_kinase_ATP_BS"/>
</dbReference>
<dbReference type="GO" id="GO:0005886">
    <property type="term" value="C:plasma membrane"/>
    <property type="evidence" value="ECO:0007669"/>
    <property type="project" value="UniProtKB-SubCell"/>
</dbReference>